<keyword evidence="2 6" id="KW-0812">Transmembrane</keyword>
<keyword evidence="9" id="KW-1185">Reference proteome</keyword>
<evidence type="ECO:0000256" key="2">
    <source>
        <dbReference type="ARBA" id="ARBA00022692"/>
    </source>
</evidence>
<evidence type="ECO:0000313" key="9">
    <source>
        <dbReference type="Proteomes" id="UP001634394"/>
    </source>
</evidence>
<accession>A0ABD3WGA6</accession>
<feature type="compositionally biased region" description="Acidic residues" evidence="5">
    <location>
        <begin position="1"/>
        <end position="11"/>
    </location>
</feature>
<evidence type="ECO:0000256" key="6">
    <source>
        <dbReference type="SAM" id="Phobius"/>
    </source>
</evidence>
<sequence length="125" mass="13675">MSMGPCDDEDKECPISEDMQRGKITTSVSPTDTYSPEQAREKKSGTGEINIALIIGVTAGVVVALIILLVALYKFRSREEGSYKVDESQNFAYLESKKQASNGALVNHNGSGKVGKKKDVKEWYV</sequence>
<evidence type="ECO:0000259" key="7">
    <source>
        <dbReference type="Pfam" id="PF01034"/>
    </source>
</evidence>
<evidence type="ECO:0000313" key="8">
    <source>
        <dbReference type="EMBL" id="KAL3872892.1"/>
    </source>
</evidence>
<name>A0ABD3WGA6_SINWO</name>
<dbReference type="AlphaFoldDB" id="A0ABD3WGA6"/>
<feature type="region of interest" description="Disordered" evidence="5">
    <location>
        <begin position="1"/>
        <end position="44"/>
    </location>
</feature>
<evidence type="ECO:0000256" key="5">
    <source>
        <dbReference type="SAM" id="MobiDB-lite"/>
    </source>
</evidence>
<keyword evidence="3 6" id="KW-1133">Transmembrane helix</keyword>
<dbReference type="GO" id="GO:0016020">
    <property type="term" value="C:membrane"/>
    <property type="evidence" value="ECO:0007669"/>
    <property type="project" value="UniProtKB-SubCell"/>
</dbReference>
<feature type="transmembrane region" description="Helical" evidence="6">
    <location>
        <begin position="51"/>
        <end position="73"/>
    </location>
</feature>
<feature type="compositionally biased region" description="Polar residues" evidence="5">
    <location>
        <begin position="23"/>
        <end position="36"/>
    </location>
</feature>
<dbReference type="Pfam" id="PF01034">
    <property type="entry name" value="Syndecan"/>
    <property type="match status" value="1"/>
</dbReference>
<evidence type="ECO:0000256" key="4">
    <source>
        <dbReference type="ARBA" id="ARBA00023136"/>
    </source>
</evidence>
<organism evidence="8 9">
    <name type="scientific">Sinanodonta woodiana</name>
    <name type="common">Chinese pond mussel</name>
    <name type="synonym">Anodonta woodiana</name>
    <dbReference type="NCBI Taxonomy" id="1069815"/>
    <lineage>
        <taxon>Eukaryota</taxon>
        <taxon>Metazoa</taxon>
        <taxon>Spiralia</taxon>
        <taxon>Lophotrochozoa</taxon>
        <taxon>Mollusca</taxon>
        <taxon>Bivalvia</taxon>
        <taxon>Autobranchia</taxon>
        <taxon>Heteroconchia</taxon>
        <taxon>Palaeoheterodonta</taxon>
        <taxon>Unionida</taxon>
        <taxon>Unionoidea</taxon>
        <taxon>Unionidae</taxon>
        <taxon>Unioninae</taxon>
        <taxon>Sinanodonta</taxon>
    </lineage>
</organism>
<feature type="region of interest" description="Disordered" evidence="5">
    <location>
        <begin position="103"/>
        <end position="125"/>
    </location>
</feature>
<dbReference type="EMBL" id="JBJQND010000006">
    <property type="protein sequence ID" value="KAL3872892.1"/>
    <property type="molecule type" value="Genomic_DNA"/>
</dbReference>
<dbReference type="Proteomes" id="UP001634394">
    <property type="component" value="Unassembled WGS sequence"/>
</dbReference>
<gene>
    <name evidence="8" type="ORF">ACJMK2_036073</name>
</gene>
<comment type="caution">
    <text evidence="8">The sequence shown here is derived from an EMBL/GenBank/DDBJ whole genome shotgun (WGS) entry which is preliminary data.</text>
</comment>
<dbReference type="InterPro" id="IPR027789">
    <property type="entry name" value="Syndecan/Neurexin_dom"/>
</dbReference>
<reference evidence="8 9" key="1">
    <citation type="submission" date="2024-11" db="EMBL/GenBank/DDBJ databases">
        <title>Chromosome-level genome assembly of the freshwater bivalve Anodonta woodiana.</title>
        <authorList>
            <person name="Chen X."/>
        </authorList>
    </citation>
    <scope>NUCLEOTIDE SEQUENCE [LARGE SCALE GENOMIC DNA]</scope>
    <source>
        <strain evidence="8">MN2024</strain>
        <tissue evidence="8">Gills</tissue>
    </source>
</reference>
<proteinExistence type="predicted"/>
<comment type="subcellular location">
    <subcellularLocation>
        <location evidence="1">Membrane</location>
        <topology evidence="1">Single-pass type I membrane protein</topology>
    </subcellularLocation>
</comment>
<evidence type="ECO:0000256" key="1">
    <source>
        <dbReference type="ARBA" id="ARBA00004479"/>
    </source>
</evidence>
<keyword evidence="4 6" id="KW-0472">Membrane</keyword>
<evidence type="ECO:0000256" key="3">
    <source>
        <dbReference type="ARBA" id="ARBA00022989"/>
    </source>
</evidence>
<feature type="compositionally biased region" description="Basic and acidic residues" evidence="5">
    <location>
        <begin position="12"/>
        <end position="21"/>
    </location>
</feature>
<protein>
    <recommendedName>
        <fullName evidence="7">Syndecan/Neurexin domain-containing protein</fullName>
    </recommendedName>
</protein>
<feature type="domain" description="Syndecan/Neurexin" evidence="7">
    <location>
        <begin position="48"/>
        <end position="90"/>
    </location>
</feature>